<gene>
    <name evidence="1" type="ORF">ACFFR3_37615</name>
</gene>
<evidence type="ECO:0000313" key="2">
    <source>
        <dbReference type="Proteomes" id="UP001589568"/>
    </source>
</evidence>
<keyword evidence="2" id="KW-1185">Reference proteome</keyword>
<sequence>MDGQDEGRLSGFVTNGQDVLRRNPLSSFPAGPPTPPCWWRATWTSGSASRPTW</sequence>
<evidence type="ECO:0000313" key="1">
    <source>
        <dbReference type="EMBL" id="MFB9475238.1"/>
    </source>
</evidence>
<comment type="caution">
    <text evidence="1">The sequence shown here is derived from an EMBL/GenBank/DDBJ whole genome shotgun (WGS) entry which is preliminary data.</text>
</comment>
<dbReference type="Proteomes" id="UP001589568">
    <property type="component" value="Unassembled WGS sequence"/>
</dbReference>
<name>A0ABV5NY90_9ACTN</name>
<organism evidence="1 2">
    <name type="scientific">Nonomuraea salmonea</name>
    <dbReference type="NCBI Taxonomy" id="46181"/>
    <lineage>
        <taxon>Bacteria</taxon>
        <taxon>Bacillati</taxon>
        <taxon>Actinomycetota</taxon>
        <taxon>Actinomycetes</taxon>
        <taxon>Streptosporangiales</taxon>
        <taxon>Streptosporangiaceae</taxon>
        <taxon>Nonomuraea</taxon>
    </lineage>
</organism>
<dbReference type="EMBL" id="JBHMCF010000041">
    <property type="protein sequence ID" value="MFB9475238.1"/>
    <property type="molecule type" value="Genomic_DNA"/>
</dbReference>
<proteinExistence type="predicted"/>
<reference evidence="1 2" key="1">
    <citation type="submission" date="2024-09" db="EMBL/GenBank/DDBJ databases">
        <authorList>
            <person name="Sun Q."/>
            <person name="Mori K."/>
        </authorList>
    </citation>
    <scope>NUCLEOTIDE SEQUENCE [LARGE SCALE GENOMIC DNA]</scope>
    <source>
        <strain evidence="1 2">JCM 3324</strain>
    </source>
</reference>
<accession>A0ABV5NY90</accession>
<protein>
    <submittedName>
        <fullName evidence="1">Uncharacterized protein</fullName>
    </submittedName>
</protein>
<dbReference type="RefSeq" id="WP_345385199.1">
    <property type="nucleotide sequence ID" value="NZ_BAAAXS010000001.1"/>
</dbReference>